<dbReference type="InterPro" id="IPR027383">
    <property type="entry name" value="Znf_put"/>
</dbReference>
<dbReference type="InterPro" id="IPR041916">
    <property type="entry name" value="Anti_sigma_zinc_sf"/>
</dbReference>
<feature type="transmembrane region" description="Helical" evidence="1">
    <location>
        <begin position="115"/>
        <end position="136"/>
    </location>
</feature>
<dbReference type="Proteomes" id="UP000886124">
    <property type="component" value="Unassembled WGS sequence"/>
</dbReference>
<feature type="transmembrane region" description="Helical" evidence="1">
    <location>
        <begin position="83"/>
        <end position="103"/>
    </location>
</feature>
<comment type="caution">
    <text evidence="3">The sequence shown here is derived from an EMBL/GenBank/DDBJ whole genome shotgun (WGS) entry which is preliminary data.</text>
</comment>
<dbReference type="Pfam" id="PF13490">
    <property type="entry name" value="zf-HC2"/>
    <property type="match status" value="1"/>
</dbReference>
<organism evidence="3">
    <name type="scientific">Caldithrix abyssi</name>
    <dbReference type="NCBI Taxonomy" id="187145"/>
    <lineage>
        <taxon>Bacteria</taxon>
        <taxon>Pseudomonadati</taxon>
        <taxon>Calditrichota</taxon>
        <taxon>Calditrichia</taxon>
        <taxon>Calditrichales</taxon>
        <taxon>Calditrichaceae</taxon>
        <taxon>Caldithrix</taxon>
    </lineage>
</organism>
<name>A0A7V5PN83_CALAY</name>
<evidence type="ECO:0000313" key="3">
    <source>
        <dbReference type="EMBL" id="HHJ52203.1"/>
    </source>
</evidence>
<keyword evidence="1" id="KW-0812">Transmembrane</keyword>
<gene>
    <name evidence="3" type="ORF">ENJ89_03320</name>
</gene>
<proteinExistence type="predicted"/>
<dbReference type="EMBL" id="DROD01000227">
    <property type="protein sequence ID" value="HHJ52203.1"/>
    <property type="molecule type" value="Genomic_DNA"/>
</dbReference>
<keyword evidence="1" id="KW-0472">Membrane</keyword>
<reference evidence="3" key="1">
    <citation type="journal article" date="2020" name="mSystems">
        <title>Genome- and Community-Level Interaction Insights into Carbon Utilization and Element Cycling Functions of Hydrothermarchaeota in Hydrothermal Sediment.</title>
        <authorList>
            <person name="Zhou Z."/>
            <person name="Liu Y."/>
            <person name="Xu W."/>
            <person name="Pan J."/>
            <person name="Luo Z.H."/>
            <person name="Li M."/>
        </authorList>
    </citation>
    <scope>NUCLEOTIDE SEQUENCE [LARGE SCALE GENOMIC DNA]</scope>
    <source>
        <strain evidence="3">HyVt-527</strain>
    </source>
</reference>
<sequence length="153" mass="17972">MAKQRITCEQAQILMMGLLDGELNEQDTQRVKQHLEECEACARQYKSFLKLKKETQDMKFKPLPEMYWDEYWNHVYNKIERGISWILVSIGAVIILAFSLYQAMSDFFSDPAEPLSLKIGTGIFVLGMIVLFVSVLREKLMVKKVDQYRRIKR</sequence>
<dbReference type="AlphaFoldDB" id="A0A7V5PN83"/>
<feature type="domain" description="Putative zinc-finger" evidence="2">
    <location>
        <begin position="8"/>
        <end position="42"/>
    </location>
</feature>
<accession>A0A7V5PN83</accession>
<evidence type="ECO:0000259" key="2">
    <source>
        <dbReference type="Pfam" id="PF13490"/>
    </source>
</evidence>
<evidence type="ECO:0000256" key="1">
    <source>
        <dbReference type="SAM" id="Phobius"/>
    </source>
</evidence>
<keyword evidence="1" id="KW-1133">Transmembrane helix</keyword>
<dbReference type="Gene3D" id="1.10.10.1320">
    <property type="entry name" value="Anti-sigma factor, zinc-finger domain"/>
    <property type="match status" value="1"/>
</dbReference>
<protein>
    <recommendedName>
        <fullName evidence="2">Putative zinc-finger domain-containing protein</fullName>
    </recommendedName>
</protein>